<proteinExistence type="predicted"/>
<name>A0ABS1D5U7_9PROT</name>
<accession>A0ABS1D5U7</accession>
<sequence length="188" mass="19041">MPITVDSSQWTGEQDDASMAGPVVWGEFAERAALDRAAERLRAEPWFQQSQAAAGAGDEGAADNRQVIMPDEHPGEASQRNLRTNWVGTATAGTSMLAAGLVIATGGAALPAVAAAAAAGGATLAAGEAVGMAADPHNEARKADAEDARTAGPALGIAAAAPEMRQRAEAFLREAGASRVWVQDPVAG</sequence>
<organism evidence="1 2">
    <name type="scientific">Paracraurococcus ruber</name>
    <dbReference type="NCBI Taxonomy" id="77675"/>
    <lineage>
        <taxon>Bacteria</taxon>
        <taxon>Pseudomonadati</taxon>
        <taxon>Pseudomonadota</taxon>
        <taxon>Alphaproteobacteria</taxon>
        <taxon>Acetobacterales</taxon>
        <taxon>Roseomonadaceae</taxon>
        <taxon>Paracraurococcus</taxon>
    </lineage>
</organism>
<reference evidence="1 2" key="1">
    <citation type="journal article" date="2020" name="Microorganisms">
        <title>Osmotic Adaptation and Compatible Solute Biosynthesis of Phototrophic Bacteria as Revealed from Genome Analyses.</title>
        <authorList>
            <person name="Imhoff J.F."/>
            <person name="Rahn T."/>
            <person name="Kunzel S."/>
            <person name="Keller A."/>
            <person name="Neulinger S.C."/>
        </authorList>
    </citation>
    <scope>NUCLEOTIDE SEQUENCE [LARGE SCALE GENOMIC DNA]</scope>
    <source>
        <strain evidence="1 2">DSM 15382</strain>
    </source>
</reference>
<keyword evidence="2" id="KW-1185">Reference proteome</keyword>
<dbReference type="Proteomes" id="UP000697995">
    <property type="component" value="Unassembled WGS sequence"/>
</dbReference>
<protein>
    <submittedName>
        <fullName evidence="1">Uncharacterized protein</fullName>
    </submittedName>
</protein>
<comment type="caution">
    <text evidence="1">The sequence shown here is derived from an EMBL/GenBank/DDBJ whole genome shotgun (WGS) entry which is preliminary data.</text>
</comment>
<evidence type="ECO:0000313" key="2">
    <source>
        <dbReference type="Proteomes" id="UP000697995"/>
    </source>
</evidence>
<gene>
    <name evidence="1" type="ORF">CKO45_26290</name>
</gene>
<dbReference type="RefSeq" id="WP_133218771.1">
    <property type="nucleotide sequence ID" value="NZ_NRSG01000355.1"/>
</dbReference>
<evidence type="ECO:0000313" key="1">
    <source>
        <dbReference type="EMBL" id="MBK1661715.1"/>
    </source>
</evidence>
<dbReference type="EMBL" id="NRSG01000355">
    <property type="protein sequence ID" value="MBK1661715.1"/>
    <property type="molecule type" value="Genomic_DNA"/>
</dbReference>